<proteinExistence type="predicted"/>
<reference evidence="1 2" key="1">
    <citation type="journal article" date="2014" name="Agronomy (Basel)">
        <title>A Draft Genome Sequence for Ensete ventricosum, the Drought-Tolerant Tree Against Hunger.</title>
        <authorList>
            <person name="Harrison J."/>
            <person name="Moore K.A."/>
            <person name="Paszkiewicz K."/>
            <person name="Jones T."/>
            <person name="Grant M."/>
            <person name="Ambacheew D."/>
            <person name="Muzemil S."/>
            <person name="Studholme D.J."/>
        </authorList>
    </citation>
    <scope>NUCLEOTIDE SEQUENCE [LARGE SCALE GENOMIC DNA]</scope>
</reference>
<comment type="caution">
    <text evidence="1">The sequence shown here is derived from an EMBL/GenBank/DDBJ whole genome shotgun (WGS) entry which is preliminary data.</text>
</comment>
<gene>
    <name evidence="1" type="ORF">B296_00027382</name>
</gene>
<name>A0A426Z732_ENSVE</name>
<protein>
    <submittedName>
        <fullName evidence="1">Uncharacterized protein</fullName>
    </submittedName>
</protein>
<accession>A0A426Z732</accession>
<organism evidence="1 2">
    <name type="scientific">Ensete ventricosum</name>
    <name type="common">Abyssinian banana</name>
    <name type="synonym">Musa ensete</name>
    <dbReference type="NCBI Taxonomy" id="4639"/>
    <lineage>
        <taxon>Eukaryota</taxon>
        <taxon>Viridiplantae</taxon>
        <taxon>Streptophyta</taxon>
        <taxon>Embryophyta</taxon>
        <taxon>Tracheophyta</taxon>
        <taxon>Spermatophyta</taxon>
        <taxon>Magnoliopsida</taxon>
        <taxon>Liliopsida</taxon>
        <taxon>Zingiberales</taxon>
        <taxon>Musaceae</taxon>
        <taxon>Ensete</taxon>
    </lineage>
</organism>
<feature type="non-terminal residue" evidence="1">
    <location>
        <position position="1"/>
    </location>
</feature>
<dbReference type="Proteomes" id="UP000287651">
    <property type="component" value="Unassembled WGS sequence"/>
</dbReference>
<evidence type="ECO:0000313" key="2">
    <source>
        <dbReference type="Proteomes" id="UP000287651"/>
    </source>
</evidence>
<evidence type="ECO:0000313" key="1">
    <source>
        <dbReference type="EMBL" id="RRT59733.1"/>
    </source>
</evidence>
<dbReference type="AlphaFoldDB" id="A0A426Z732"/>
<dbReference type="EMBL" id="AMZH03008091">
    <property type="protein sequence ID" value="RRT59733.1"/>
    <property type="molecule type" value="Genomic_DNA"/>
</dbReference>
<sequence>LVVEVELENRECVELTMPLVVLIGLTAEGKRLLTPKLADYANQEVQVVNHSATYRPW</sequence>